<sequence length="64" mass="7500">MFYGYKVFNAPKDFFFNSGLQELFLSISIFLPVIGIGIYPDFDLHLFTRNRLVFEHVHRTCIPG</sequence>
<evidence type="ECO:0008006" key="3">
    <source>
        <dbReference type="Google" id="ProtNLM"/>
    </source>
</evidence>
<keyword evidence="1" id="KW-0472">Membrane</keyword>
<accession>A0A6N2CAD3</accession>
<comment type="caution">
    <text evidence="2">The sequence shown here is derived from an EMBL/GenBank/DDBJ whole genome shotgun (WGS) entry which is preliminary data.</text>
</comment>
<proteinExistence type="predicted"/>
<organism evidence="2">
    <name type="scientific">Solanum chilense</name>
    <name type="common">Tomato</name>
    <name type="synonym">Lycopersicon chilense</name>
    <dbReference type="NCBI Taxonomy" id="4083"/>
    <lineage>
        <taxon>Eukaryota</taxon>
        <taxon>Viridiplantae</taxon>
        <taxon>Streptophyta</taxon>
        <taxon>Embryophyta</taxon>
        <taxon>Tracheophyta</taxon>
        <taxon>Spermatophyta</taxon>
        <taxon>Magnoliopsida</taxon>
        <taxon>eudicotyledons</taxon>
        <taxon>Gunneridae</taxon>
        <taxon>Pentapetalae</taxon>
        <taxon>asterids</taxon>
        <taxon>lamiids</taxon>
        <taxon>Solanales</taxon>
        <taxon>Solanaceae</taxon>
        <taxon>Solanoideae</taxon>
        <taxon>Solaneae</taxon>
        <taxon>Solanum</taxon>
        <taxon>Solanum subgen. Lycopersicon</taxon>
    </lineage>
</organism>
<keyword evidence="1" id="KW-0812">Transmembrane</keyword>
<protein>
    <recommendedName>
        <fullName evidence="3">NADH:quinone oxidoreductase/Mrp antiporter membrane subunit domain-containing protein</fullName>
    </recommendedName>
</protein>
<evidence type="ECO:0000313" key="2">
    <source>
        <dbReference type="EMBL" id="TMX03739.1"/>
    </source>
</evidence>
<dbReference type="EMBL" id="RXGB01000377">
    <property type="protein sequence ID" value="TMX03739.1"/>
    <property type="molecule type" value="Genomic_DNA"/>
</dbReference>
<feature type="transmembrane region" description="Helical" evidence="1">
    <location>
        <begin position="23"/>
        <end position="42"/>
    </location>
</feature>
<dbReference type="AlphaFoldDB" id="A0A6N2CAD3"/>
<evidence type="ECO:0000256" key="1">
    <source>
        <dbReference type="SAM" id="Phobius"/>
    </source>
</evidence>
<name>A0A6N2CAD3_SOLCI</name>
<gene>
    <name evidence="2" type="ORF">EJD97_014541</name>
</gene>
<keyword evidence="1" id="KW-1133">Transmembrane helix</keyword>
<reference evidence="2" key="1">
    <citation type="submission" date="2019-05" db="EMBL/GenBank/DDBJ databases">
        <title>The de novo reference genome and transcriptome assemblies of the wild tomato species Solanum chilense.</title>
        <authorList>
            <person name="Stam R."/>
            <person name="Nosenko T."/>
            <person name="Hoerger A.C."/>
            <person name="Stephan W."/>
            <person name="Seidel M.A."/>
            <person name="Kuhn J.M.M."/>
            <person name="Haberer G."/>
            <person name="Tellier A."/>
        </authorList>
    </citation>
    <scope>NUCLEOTIDE SEQUENCE</scope>
    <source>
        <tissue evidence="2">Mature leaves</tissue>
    </source>
</reference>